<evidence type="ECO:0000256" key="2">
    <source>
        <dbReference type="ARBA" id="ARBA00022490"/>
    </source>
</evidence>
<dbReference type="InterPro" id="IPR001870">
    <property type="entry name" value="B30.2/SPRY"/>
</dbReference>
<dbReference type="GO" id="GO:0005524">
    <property type="term" value="F:ATP binding"/>
    <property type="evidence" value="ECO:0007669"/>
    <property type="project" value="UniProtKB-KW"/>
</dbReference>
<evidence type="ECO:0000313" key="9">
    <source>
        <dbReference type="Ensembl" id="ENSPNAP00000004162.2"/>
    </source>
</evidence>
<dbReference type="Proteomes" id="UP001501920">
    <property type="component" value="Chromosome 22"/>
</dbReference>
<feature type="domain" description="NACHT" evidence="8">
    <location>
        <begin position="25"/>
        <end position="159"/>
    </location>
</feature>
<dbReference type="PROSITE" id="PS50837">
    <property type="entry name" value="NACHT"/>
    <property type="match status" value="1"/>
</dbReference>
<comment type="subcellular location">
    <subcellularLocation>
        <location evidence="1">Cytoplasm</location>
    </subcellularLocation>
</comment>
<evidence type="ECO:0000259" key="8">
    <source>
        <dbReference type="PROSITE" id="PS50837"/>
    </source>
</evidence>
<dbReference type="InterPro" id="IPR007111">
    <property type="entry name" value="NACHT_NTPase"/>
</dbReference>
<keyword evidence="5" id="KW-0547">Nucleotide-binding</keyword>
<dbReference type="CDD" id="cd16040">
    <property type="entry name" value="SPRY_PRY_SNTX"/>
    <property type="match status" value="1"/>
</dbReference>
<dbReference type="Pfam" id="PF13516">
    <property type="entry name" value="LRR_6"/>
    <property type="match status" value="2"/>
</dbReference>
<reference evidence="9" key="2">
    <citation type="submission" date="2025-08" db="UniProtKB">
        <authorList>
            <consortium name="Ensembl"/>
        </authorList>
    </citation>
    <scope>IDENTIFICATION</scope>
</reference>
<evidence type="ECO:0000256" key="5">
    <source>
        <dbReference type="ARBA" id="ARBA00022741"/>
    </source>
</evidence>
<dbReference type="SMART" id="SM00449">
    <property type="entry name" value="SPRY"/>
    <property type="match status" value="1"/>
</dbReference>
<dbReference type="SMART" id="SM00368">
    <property type="entry name" value="LRR_RI"/>
    <property type="match status" value="6"/>
</dbReference>
<feature type="domain" description="B30.2/SPRY" evidence="7">
    <location>
        <begin position="772"/>
        <end position="967"/>
    </location>
</feature>
<dbReference type="InterPro" id="IPR041267">
    <property type="entry name" value="NLRP_HD2"/>
</dbReference>
<dbReference type="Gene3D" id="3.40.50.300">
    <property type="entry name" value="P-loop containing nucleotide triphosphate hydrolases"/>
    <property type="match status" value="1"/>
</dbReference>
<dbReference type="Pfam" id="PF17779">
    <property type="entry name" value="WHD_NOD2"/>
    <property type="match status" value="1"/>
</dbReference>
<dbReference type="OMA" id="EICHIAN"/>
<dbReference type="PRINTS" id="PR01407">
    <property type="entry name" value="BUTYPHLNCDUF"/>
</dbReference>
<sequence>MQKCQDTPINCNDIFSLPWKNEENKVVLTKGIAGIGKTVSVHKFILDWVEGEANQDIDCIFLLPFREINLIKPGEYSLHELLQEFHPELEELNATKMYEACKLGFVFDGLDESRLPLDFDSRNVRSIKKKATVDALITNLIKGNLLPSSVIWITSRPAAANKIPSQYVSLFTEVRGFTDKQKEEYFKKRIADETEALKIISHIKTSRSLYIMCHIPVFCWITATVLQAMLVENHGENIPTTLTEMYIHFLLIQMNMKNQKYDQKVERDLKKLLESNRGIIFKLAKLAFEQLKRENIMFYEDDLRECGIDVRGDSEYTGMCTEIFKQESVLHEKKVYCFVHLSIQEFLASLHVFYCYLNKDRDELQFLLEGPLPEGFTFIVDSPKTLSLYYLLVKAVDKSWRSQRGYLHLFLRFLLGITLDSNQKLLKGLLAQTEDSKETVEKSIRYITKIQRKDISAEASINLLFCLLELKDRTLFKQIQTYLSSEETPETELSLSVCSALVYILQMSEEILDEFNPKMYNTSNAGCRRLVPAVRCCRKALFNSCGLTEQCCETVASALQLPNSPLRELDLSNNSQMDAGAKLLSEGLMSPQCKLEKLSLASCHFSKEQCEVIALAVNSASSPLRELDLSYNDLQDSGVKLLSDGLKTSDSKLEKLRLGWCKLSADSCKTLTSVFSSSSPLTELDLSNNDVQDSGVKFLSAGLENPNCKLEVLRLSGCLVTEKGCSHLASALISNPAFLRELDLSYNHPGHLGTKLLTGKLEGPQCRLQILNIDSGGECRIKSGPRKYTCEITLDPNTAHRNLRLSERNQTATRVLELQGYEPNPERFDQCIYVLCRESLSDRCYWEVQFSEDLAGVALTYKGIERNGRGDDSTFGNNRMSWQLVCFGSGSTYCAFHNNNRTEIPALSFYSNRVGVYLDWPAGILSFYSVSSDTHALTHIHTFYSTFTEPLYVGFCFGNAGSVISLC</sequence>
<keyword evidence="4" id="KW-0677">Repeat</keyword>
<dbReference type="InterPro" id="IPR041075">
    <property type="entry name" value="NOD1/2_WH"/>
</dbReference>
<keyword evidence="2" id="KW-0963">Cytoplasm</keyword>
<evidence type="ECO:0000259" key="7">
    <source>
        <dbReference type="PROSITE" id="PS50188"/>
    </source>
</evidence>
<dbReference type="Pfam" id="PF13765">
    <property type="entry name" value="PRY"/>
    <property type="match status" value="1"/>
</dbReference>
<accession>A0A3B4BWU7</accession>
<dbReference type="Gene3D" id="3.80.10.10">
    <property type="entry name" value="Ribonuclease Inhibitor"/>
    <property type="match status" value="2"/>
</dbReference>
<dbReference type="Gene3D" id="2.60.120.920">
    <property type="match status" value="1"/>
</dbReference>
<dbReference type="FunFam" id="3.80.10.10:FF:000100">
    <property type="entry name" value="Si:dkey-11n14.1"/>
    <property type="match status" value="1"/>
</dbReference>
<dbReference type="PROSITE" id="PS50188">
    <property type="entry name" value="B302_SPRY"/>
    <property type="match status" value="1"/>
</dbReference>
<proteinExistence type="predicted"/>
<dbReference type="InterPro" id="IPR043136">
    <property type="entry name" value="B30.2/SPRY_sf"/>
</dbReference>
<dbReference type="Ensembl" id="ENSPNAT00000007503.2">
    <property type="protein sequence ID" value="ENSPNAP00000004162.2"/>
    <property type="gene ID" value="ENSPNAG00000001411.2"/>
</dbReference>
<evidence type="ECO:0000256" key="6">
    <source>
        <dbReference type="ARBA" id="ARBA00022840"/>
    </source>
</evidence>
<evidence type="ECO:0000256" key="1">
    <source>
        <dbReference type="ARBA" id="ARBA00004496"/>
    </source>
</evidence>
<dbReference type="GeneTree" id="ENSGT01150000286911"/>
<reference evidence="9 10" key="1">
    <citation type="submission" date="2020-10" db="EMBL/GenBank/DDBJ databases">
        <title>Pygocentrus nattereri (red-bellied piranha) genome, fPygNat1, primary haplotype.</title>
        <authorList>
            <person name="Myers G."/>
            <person name="Meyer A."/>
            <person name="Karagic N."/>
            <person name="Pippel M."/>
            <person name="Winkler S."/>
            <person name="Tracey A."/>
            <person name="Wood J."/>
            <person name="Formenti G."/>
            <person name="Howe K."/>
            <person name="Fedrigo O."/>
            <person name="Jarvis E.D."/>
        </authorList>
    </citation>
    <scope>NUCLEOTIDE SEQUENCE [LARGE SCALE GENOMIC DNA]</scope>
</reference>
<reference evidence="9" key="3">
    <citation type="submission" date="2025-09" db="UniProtKB">
        <authorList>
            <consortium name="Ensembl"/>
        </authorList>
    </citation>
    <scope>IDENTIFICATION</scope>
</reference>
<protein>
    <recommendedName>
        <fullName evidence="11">B30.2/SPRY domain-containing protein</fullName>
    </recommendedName>
</protein>
<keyword evidence="3" id="KW-0433">Leucine-rich repeat</keyword>
<dbReference type="PANTHER" id="PTHR24106">
    <property type="entry name" value="NACHT, LRR AND CARD DOMAINS-CONTAINING"/>
    <property type="match status" value="1"/>
</dbReference>
<dbReference type="Pfam" id="PF00622">
    <property type="entry name" value="SPRY"/>
    <property type="match status" value="1"/>
</dbReference>
<evidence type="ECO:0000313" key="10">
    <source>
        <dbReference type="Proteomes" id="UP001501920"/>
    </source>
</evidence>
<dbReference type="GO" id="GO:0005737">
    <property type="term" value="C:cytoplasm"/>
    <property type="evidence" value="ECO:0007669"/>
    <property type="project" value="UniProtKB-SubCell"/>
</dbReference>
<keyword evidence="6" id="KW-0067">ATP-binding</keyword>
<dbReference type="SUPFAM" id="SSF49899">
    <property type="entry name" value="Concanavalin A-like lectins/glucanases"/>
    <property type="match status" value="1"/>
</dbReference>
<evidence type="ECO:0000256" key="4">
    <source>
        <dbReference type="ARBA" id="ARBA00022737"/>
    </source>
</evidence>
<dbReference type="InterPro" id="IPR001611">
    <property type="entry name" value="Leu-rich_rpt"/>
</dbReference>
<dbReference type="STRING" id="42514.ENSPNAP00000004162"/>
<dbReference type="Pfam" id="PF05729">
    <property type="entry name" value="NACHT"/>
    <property type="match status" value="1"/>
</dbReference>
<evidence type="ECO:0008006" key="11">
    <source>
        <dbReference type="Google" id="ProtNLM"/>
    </source>
</evidence>
<dbReference type="InterPro" id="IPR051261">
    <property type="entry name" value="NLR"/>
</dbReference>
<dbReference type="FunFam" id="3.40.50.300:FF:000210">
    <property type="entry name" value="Si:dkey-16p6.1"/>
    <property type="match status" value="1"/>
</dbReference>
<name>A0A3B4BWU7_PYGNA</name>
<dbReference type="AlphaFoldDB" id="A0A3B4BWU7"/>
<dbReference type="SMART" id="SM00589">
    <property type="entry name" value="PRY"/>
    <property type="match status" value="1"/>
</dbReference>
<dbReference type="InterPro" id="IPR003879">
    <property type="entry name" value="Butyrophylin_SPRY"/>
</dbReference>
<keyword evidence="10" id="KW-1185">Reference proteome</keyword>
<dbReference type="InterPro" id="IPR003877">
    <property type="entry name" value="SPRY_dom"/>
</dbReference>
<dbReference type="InterPro" id="IPR032675">
    <property type="entry name" value="LRR_dom_sf"/>
</dbReference>
<dbReference type="InterPro" id="IPR013320">
    <property type="entry name" value="ConA-like_dom_sf"/>
</dbReference>
<dbReference type="SUPFAM" id="SSF52047">
    <property type="entry name" value="RNI-like"/>
    <property type="match status" value="1"/>
</dbReference>
<dbReference type="InterPro" id="IPR027417">
    <property type="entry name" value="P-loop_NTPase"/>
</dbReference>
<organism evidence="9 10">
    <name type="scientific">Pygocentrus nattereri</name>
    <name type="common">Red-bellied piranha</name>
    <dbReference type="NCBI Taxonomy" id="42514"/>
    <lineage>
        <taxon>Eukaryota</taxon>
        <taxon>Metazoa</taxon>
        <taxon>Chordata</taxon>
        <taxon>Craniata</taxon>
        <taxon>Vertebrata</taxon>
        <taxon>Euteleostomi</taxon>
        <taxon>Actinopterygii</taxon>
        <taxon>Neopterygii</taxon>
        <taxon>Teleostei</taxon>
        <taxon>Ostariophysi</taxon>
        <taxon>Characiformes</taxon>
        <taxon>Characoidei</taxon>
        <taxon>Pygocentrus</taxon>
    </lineage>
</organism>
<evidence type="ECO:0000256" key="3">
    <source>
        <dbReference type="ARBA" id="ARBA00022614"/>
    </source>
</evidence>
<dbReference type="InterPro" id="IPR006574">
    <property type="entry name" value="PRY"/>
</dbReference>
<dbReference type="Pfam" id="PF17776">
    <property type="entry name" value="NLRC4_HD2"/>
    <property type="match status" value="1"/>
</dbReference>